<sequence>MKDSTKRQLAGLSFAVVMTLAVLLLISVGFGGLMDSLRSVTSKDAGSSRWVVIGVVVAVFGALLFYRLRRSRRPKSGAARKGGFGA</sequence>
<keyword evidence="1" id="KW-1133">Transmembrane helix</keyword>
<evidence type="ECO:0000313" key="3">
    <source>
        <dbReference type="Proteomes" id="UP001064933"/>
    </source>
</evidence>
<feature type="transmembrane region" description="Helical" evidence="1">
    <location>
        <begin position="50"/>
        <end position="68"/>
    </location>
</feature>
<dbReference type="EMBL" id="CP104562">
    <property type="protein sequence ID" value="UXH80078.1"/>
    <property type="molecule type" value="Genomic_DNA"/>
</dbReference>
<keyword evidence="1" id="KW-0812">Transmembrane</keyword>
<keyword evidence="1" id="KW-0472">Membrane</keyword>
<keyword evidence="3" id="KW-1185">Reference proteome</keyword>
<evidence type="ECO:0000256" key="1">
    <source>
        <dbReference type="SAM" id="Phobius"/>
    </source>
</evidence>
<feature type="transmembrane region" description="Helical" evidence="1">
    <location>
        <begin position="12"/>
        <end position="30"/>
    </location>
</feature>
<protein>
    <recommendedName>
        <fullName evidence="4">LPXTG cell wall anchor domain-containing protein</fullName>
    </recommendedName>
</protein>
<dbReference type="Proteomes" id="UP001064933">
    <property type="component" value="Chromosome"/>
</dbReference>
<gene>
    <name evidence="2" type="ORF">N4261_09435</name>
</gene>
<dbReference type="RefSeq" id="WP_261759896.1">
    <property type="nucleotide sequence ID" value="NZ_CP104562.2"/>
</dbReference>
<name>A0ABY6B6W8_9BURK</name>
<evidence type="ECO:0008006" key="4">
    <source>
        <dbReference type="Google" id="ProtNLM"/>
    </source>
</evidence>
<accession>A0ABY6B6W8</accession>
<proteinExistence type="predicted"/>
<organism evidence="2 3">
    <name type="scientific">Roseateles amylovorans</name>
    <dbReference type="NCBI Taxonomy" id="2978473"/>
    <lineage>
        <taxon>Bacteria</taxon>
        <taxon>Pseudomonadati</taxon>
        <taxon>Pseudomonadota</taxon>
        <taxon>Betaproteobacteria</taxon>
        <taxon>Burkholderiales</taxon>
        <taxon>Sphaerotilaceae</taxon>
        <taxon>Roseateles</taxon>
    </lineage>
</organism>
<evidence type="ECO:0000313" key="2">
    <source>
        <dbReference type="EMBL" id="UXH80078.1"/>
    </source>
</evidence>
<reference evidence="2" key="1">
    <citation type="submission" date="2022-10" db="EMBL/GenBank/DDBJ databases">
        <title>Characterization and whole genome sequencing of a new Roseateles species, isolated from fresh water.</title>
        <authorList>
            <person name="Guliayeva D.Y."/>
            <person name="Akhremchuk A.E."/>
            <person name="Sikolenko M.A."/>
            <person name="Valentovich L.N."/>
            <person name="Sidarenka A.V."/>
        </authorList>
    </citation>
    <scope>NUCLEOTIDE SEQUENCE</scope>
    <source>
        <strain evidence="2">BIM B-1768</strain>
    </source>
</reference>